<comment type="caution">
    <text evidence="2">The sequence shown here is derived from an EMBL/GenBank/DDBJ whole genome shotgun (WGS) entry which is preliminary data.</text>
</comment>
<dbReference type="OrthoDB" id="5028429at2759"/>
<feature type="compositionally biased region" description="Polar residues" evidence="1">
    <location>
        <begin position="276"/>
        <end position="288"/>
    </location>
</feature>
<evidence type="ECO:0000313" key="2">
    <source>
        <dbReference type="EMBL" id="PFH59024.1"/>
    </source>
</evidence>
<evidence type="ECO:0000256" key="1">
    <source>
        <dbReference type="SAM" id="MobiDB-lite"/>
    </source>
</evidence>
<name>A0A2A9PCT9_OPHUN</name>
<proteinExistence type="predicted"/>
<feature type="compositionally biased region" description="Low complexity" evidence="1">
    <location>
        <begin position="255"/>
        <end position="272"/>
    </location>
</feature>
<feature type="region of interest" description="Disordered" evidence="1">
    <location>
        <begin position="1"/>
        <end position="38"/>
    </location>
</feature>
<feature type="compositionally biased region" description="Low complexity" evidence="1">
    <location>
        <begin position="221"/>
        <end position="235"/>
    </location>
</feature>
<dbReference type="AlphaFoldDB" id="A0A2A9PCT9"/>
<reference evidence="2 3" key="1">
    <citation type="journal article" date="2015" name="BMC Genomics">
        <title>Gene expression during zombie ant biting behavior reflects the complexity underlying fungal parasitic behavioral manipulation.</title>
        <authorList>
            <person name="de Bekker C."/>
            <person name="Ohm R.A."/>
            <person name="Loreto R.G."/>
            <person name="Sebastian A."/>
            <person name="Albert I."/>
            <person name="Merrow M."/>
            <person name="Brachmann A."/>
            <person name="Hughes D.P."/>
        </authorList>
    </citation>
    <scope>NUCLEOTIDE SEQUENCE [LARGE SCALE GENOMIC DNA]</scope>
    <source>
        <strain evidence="2 3">SC16a</strain>
    </source>
</reference>
<feature type="compositionally biased region" description="Polar residues" evidence="1">
    <location>
        <begin position="1"/>
        <end position="23"/>
    </location>
</feature>
<accession>A0A2A9PCT9</accession>
<organism evidence="2 3">
    <name type="scientific">Ophiocordyceps unilateralis</name>
    <name type="common">Zombie-ant fungus</name>
    <name type="synonym">Torrubia unilateralis</name>
    <dbReference type="NCBI Taxonomy" id="268505"/>
    <lineage>
        <taxon>Eukaryota</taxon>
        <taxon>Fungi</taxon>
        <taxon>Dikarya</taxon>
        <taxon>Ascomycota</taxon>
        <taxon>Pezizomycotina</taxon>
        <taxon>Sordariomycetes</taxon>
        <taxon>Hypocreomycetidae</taxon>
        <taxon>Hypocreales</taxon>
        <taxon>Ophiocordycipitaceae</taxon>
        <taxon>Ophiocordyceps</taxon>
    </lineage>
</organism>
<dbReference type="InterPro" id="IPR022190">
    <property type="entry name" value="DUF3716"/>
</dbReference>
<evidence type="ECO:0000313" key="3">
    <source>
        <dbReference type="Proteomes" id="UP000037136"/>
    </source>
</evidence>
<feature type="region of interest" description="Disordered" evidence="1">
    <location>
        <begin position="214"/>
        <end position="288"/>
    </location>
</feature>
<gene>
    <name evidence="2" type="ORF">XA68_12904</name>
</gene>
<reference evidence="2 3" key="2">
    <citation type="journal article" date="2017" name="Sci. Rep.">
        <title>Ant-infecting Ophiocordyceps genomes reveal a high diversity of potential behavioral manipulation genes and a possible major role for enterotoxins.</title>
        <authorList>
            <person name="de Bekker C."/>
            <person name="Ohm R.A."/>
            <person name="Evans H.C."/>
            <person name="Brachmann A."/>
            <person name="Hughes D.P."/>
        </authorList>
    </citation>
    <scope>NUCLEOTIDE SEQUENCE [LARGE SCALE GENOMIC DNA]</scope>
    <source>
        <strain evidence="2 3">SC16a</strain>
    </source>
</reference>
<dbReference type="Proteomes" id="UP000037136">
    <property type="component" value="Unassembled WGS sequence"/>
</dbReference>
<dbReference type="STRING" id="268505.A0A2A9PCT9"/>
<feature type="compositionally biased region" description="Basic and acidic residues" evidence="1">
    <location>
        <begin position="24"/>
        <end position="34"/>
    </location>
</feature>
<protein>
    <submittedName>
        <fullName evidence="2">Uncharacterized protein</fullName>
    </submittedName>
</protein>
<keyword evidence="3" id="KW-1185">Reference proteome</keyword>
<dbReference type="Pfam" id="PF12511">
    <property type="entry name" value="DUF3716"/>
    <property type="match status" value="1"/>
</dbReference>
<dbReference type="EMBL" id="LAZP02000233">
    <property type="protein sequence ID" value="PFH59024.1"/>
    <property type="molecule type" value="Genomic_DNA"/>
</dbReference>
<sequence length="359" mass="39210">MSLKTESSTEYSTRLNLDTMSESLSDKEAERVSRNETTASNNYTRSQFLVPSIEESGNSVTKIDTRAFGCGYTRYMLQMLELEPRREVRYRSDKKPKMNFKRKENCEAMLLYLTGEEADEPCERCKDGRGPFIGCVRIPGICLGACSNCVYNSSASYCCFHTSRRKVAAQAEVATAVTAQRSRKTRKHSVRKTIAIFRKKRELRGRVAARSCRNMNRRLLRTPSPSDFSDTPSRTEVAAEAPDLRAAASNPTVQSVAASDPPAPSAAATNPPVQSAAATNPPVQNVAATNPPVQNVAALNSPVQNVAATNPPVRIATMPADGPERRILLPVPAGVSAAELRRWGRVFLAVGNALVEAED</sequence>